<dbReference type="EMBL" id="QNRT01000004">
    <property type="protein sequence ID" value="RBP49359.1"/>
    <property type="molecule type" value="Genomic_DNA"/>
</dbReference>
<evidence type="ECO:0000259" key="1">
    <source>
        <dbReference type="Pfam" id="PF05076"/>
    </source>
</evidence>
<organism evidence="2 3">
    <name type="scientific">Arenicella xantha</name>
    <dbReference type="NCBI Taxonomy" id="644221"/>
    <lineage>
        <taxon>Bacteria</taxon>
        <taxon>Pseudomonadati</taxon>
        <taxon>Pseudomonadota</taxon>
        <taxon>Gammaproteobacteria</taxon>
        <taxon>Arenicellales</taxon>
        <taxon>Arenicellaceae</taxon>
        <taxon>Arenicella</taxon>
    </lineage>
</organism>
<dbReference type="RefSeq" id="WP_113955218.1">
    <property type="nucleotide sequence ID" value="NZ_QNRT01000004.1"/>
</dbReference>
<dbReference type="InParanoid" id="A0A395JIE1"/>
<dbReference type="Proteomes" id="UP000253083">
    <property type="component" value="Unassembled WGS sequence"/>
</dbReference>
<dbReference type="InterPro" id="IPR037181">
    <property type="entry name" value="SUFU_N"/>
</dbReference>
<name>A0A395JIE1_9GAMM</name>
<evidence type="ECO:0000313" key="3">
    <source>
        <dbReference type="Proteomes" id="UP000253083"/>
    </source>
</evidence>
<dbReference type="SUPFAM" id="SSF103359">
    <property type="entry name" value="Suppressor of Fused, N-terminal domain"/>
    <property type="match status" value="1"/>
</dbReference>
<dbReference type="OrthoDB" id="9023549at2"/>
<accession>A0A395JIE1</accession>
<dbReference type="GO" id="GO:0005737">
    <property type="term" value="C:cytoplasm"/>
    <property type="evidence" value="ECO:0007669"/>
    <property type="project" value="TreeGrafter"/>
</dbReference>
<gene>
    <name evidence="2" type="ORF">DFR28_104290</name>
</gene>
<comment type="caution">
    <text evidence="2">The sequence shown here is derived from an EMBL/GenBank/DDBJ whole genome shotgun (WGS) entry which is preliminary data.</text>
</comment>
<protein>
    <submittedName>
        <fullName evidence="2">Suppressor of fused protein SUFU</fullName>
    </submittedName>
</protein>
<dbReference type="InterPro" id="IPR020941">
    <property type="entry name" value="SUFU-like_domain"/>
</dbReference>
<evidence type="ECO:0000313" key="2">
    <source>
        <dbReference type="EMBL" id="RBP49359.1"/>
    </source>
</evidence>
<dbReference type="PANTHER" id="PTHR10928">
    <property type="entry name" value="SUPPRESSOR OF FUSED"/>
    <property type="match status" value="1"/>
</dbReference>
<dbReference type="AlphaFoldDB" id="A0A395JIE1"/>
<feature type="domain" description="Suppressor of fused-like" evidence="1">
    <location>
        <begin position="48"/>
        <end position="216"/>
    </location>
</feature>
<dbReference type="InterPro" id="IPR007768">
    <property type="entry name" value="Suppressor_of_fused"/>
</dbReference>
<reference evidence="2 3" key="1">
    <citation type="submission" date="2018-06" db="EMBL/GenBank/DDBJ databases">
        <title>Genomic Encyclopedia of Type Strains, Phase IV (KMG-IV): sequencing the most valuable type-strain genomes for metagenomic binning, comparative biology and taxonomic classification.</title>
        <authorList>
            <person name="Goeker M."/>
        </authorList>
    </citation>
    <scope>NUCLEOTIDE SEQUENCE [LARGE SCALE GENOMIC DNA]</scope>
    <source>
        <strain evidence="2 3">DSM 24032</strain>
    </source>
</reference>
<keyword evidence="3" id="KW-1185">Reference proteome</keyword>
<dbReference type="PANTHER" id="PTHR10928:SF2">
    <property type="entry name" value="SUPPRESSOR OF FUSED HOMOLOG"/>
    <property type="match status" value="1"/>
</dbReference>
<proteinExistence type="predicted"/>
<dbReference type="Pfam" id="PF05076">
    <property type="entry name" value="SUFU"/>
    <property type="match status" value="1"/>
</dbReference>
<sequence length="218" mass="25383">MNIEEYKTTYADNECSPGWDAIDSELLKIYPNQEPKHFAAVPHYSVGGNDPLDGISLYKANDDHGEYFHIVTYGFSQLYYDEESLGEDYSKFGFELTFRVRPFAEDKEYPYWAINLLQNLARYVFKTGNWFDQYHYFPANGPLRLDCETDLVALFFIEDSELKTINTVHGEVKFLQIVGITEQEFQSIKSEEVEIKDLVIELQKETTMLVTDLCRKDS</sequence>